<evidence type="ECO:0000256" key="4">
    <source>
        <dbReference type="ARBA" id="ARBA00022692"/>
    </source>
</evidence>
<evidence type="ECO:0000313" key="11">
    <source>
        <dbReference type="EMBL" id="QWU88924.1"/>
    </source>
</evidence>
<evidence type="ECO:0000313" key="12">
    <source>
        <dbReference type="Proteomes" id="UP000825434"/>
    </source>
</evidence>
<accession>A0ABX8I6K6</accession>
<dbReference type="PANTHER" id="PTHR12952:SF0">
    <property type="entry name" value="PROTEIN SYS1 HOMOLOG"/>
    <property type="match status" value="1"/>
</dbReference>
<evidence type="ECO:0000256" key="7">
    <source>
        <dbReference type="ARBA" id="ARBA00023034"/>
    </source>
</evidence>
<evidence type="ECO:0000256" key="6">
    <source>
        <dbReference type="ARBA" id="ARBA00022989"/>
    </source>
</evidence>
<reference evidence="11 12" key="1">
    <citation type="submission" date="2021-06" db="EMBL/GenBank/DDBJ databases">
        <title>Candida outbreak in Lebanon.</title>
        <authorList>
            <person name="Finianos M."/>
        </authorList>
    </citation>
    <scope>NUCLEOTIDE SEQUENCE [LARGE SCALE GENOMIC DNA]</scope>
    <source>
        <strain evidence="11">CA3LBN</strain>
    </source>
</reference>
<feature type="transmembrane region" description="Helical" evidence="9">
    <location>
        <begin position="73"/>
        <end position="97"/>
    </location>
</feature>
<feature type="transmembrane region" description="Helical" evidence="9">
    <location>
        <begin position="27"/>
        <end position="50"/>
    </location>
</feature>
<proteinExistence type="inferred from homology"/>
<dbReference type="Proteomes" id="UP000825434">
    <property type="component" value="Chromosome 3"/>
</dbReference>
<organism evidence="11 12">
    <name type="scientific">Candidozyma haemuli</name>
    <dbReference type="NCBI Taxonomy" id="45357"/>
    <lineage>
        <taxon>Eukaryota</taxon>
        <taxon>Fungi</taxon>
        <taxon>Dikarya</taxon>
        <taxon>Ascomycota</taxon>
        <taxon>Saccharomycotina</taxon>
        <taxon>Pichiomycetes</taxon>
        <taxon>Metschnikowiaceae</taxon>
        <taxon>Candidozyma</taxon>
    </lineage>
</organism>
<comment type="subcellular location">
    <subcellularLocation>
        <location evidence="1">Golgi apparatus membrane</location>
        <topology evidence="1">Multi-pass membrane protein</topology>
    </subcellularLocation>
</comment>
<dbReference type="Pfam" id="PF02036">
    <property type="entry name" value="SCP2"/>
    <property type="match status" value="1"/>
</dbReference>
<dbReference type="Gene3D" id="3.30.1050.10">
    <property type="entry name" value="SCP2 sterol-binding domain"/>
    <property type="match status" value="1"/>
</dbReference>
<dbReference type="Pfam" id="PF09801">
    <property type="entry name" value="SYS1"/>
    <property type="match status" value="1"/>
</dbReference>
<dbReference type="EMBL" id="CP076663">
    <property type="protein sequence ID" value="QWU88924.1"/>
    <property type="molecule type" value="Genomic_DNA"/>
</dbReference>
<keyword evidence="3" id="KW-0813">Transport</keyword>
<dbReference type="InterPro" id="IPR003033">
    <property type="entry name" value="SCP2_sterol-bd_dom"/>
</dbReference>
<evidence type="ECO:0000256" key="3">
    <source>
        <dbReference type="ARBA" id="ARBA00022448"/>
    </source>
</evidence>
<dbReference type="PANTHER" id="PTHR12952">
    <property type="entry name" value="SYS1"/>
    <property type="match status" value="1"/>
</dbReference>
<evidence type="ECO:0000256" key="5">
    <source>
        <dbReference type="ARBA" id="ARBA00022927"/>
    </source>
</evidence>
<feature type="transmembrane region" description="Helical" evidence="9">
    <location>
        <begin position="104"/>
        <end position="123"/>
    </location>
</feature>
<name>A0ABX8I6K6_9ASCO</name>
<dbReference type="InterPro" id="IPR036527">
    <property type="entry name" value="SCP2_sterol-bd_dom_sf"/>
</dbReference>
<gene>
    <name evidence="11" type="ORF">CA3LBN_003232</name>
</gene>
<feature type="transmembrane region" description="Helical" evidence="9">
    <location>
        <begin position="129"/>
        <end position="148"/>
    </location>
</feature>
<evidence type="ECO:0000256" key="9">
    <source>
        <dbReference type="SAM" id="Phobius"/>
    </source>
</evidence>
<evidence type="ECO:0000256" key="8">
    <source>
        <dbReference type="ARBA" id="ARBA00023136"/>
    </source>
</evidence>
<dbReference type="SUPFAM" id="SSF55718">
    <property type="entry name" value="SCP-like"/>
    <property type="match status" value="1"/>
</dbReference>
<feature type="domain" description="SCP2" evidence="10">
    <location>
        <begin position="268"/>
        <end position="363"/>
    </location>
</feature>
<dbReference type="InterPro" id="IPR019185">
    <property type="entry name" value="Integral_membrane_SYS1-rel"/>
</dbReference>
<keyword evidence="12" id="KW-1185">Reference proteome</keyword>
<keyword evidence="5" id="KW-0653">Protein transport</keyword>
<protein>
    <recommendedName>
        <fullName evidence="10">SCP2 domain-containing protein</fullName>
    </recommendedName>
</protein>
<evidence type="ECO:0000256" key="2">
    <source>
        <dbReference type="ARBA" id="ARBA00008160"/>
    </source>
</evidence>
<sequence>MSWFSGYTPLSNNENVTSLSTQSPGKILIQILVLQCFYYLTALIIFYLVASLNGYDFSVDWIFSWELIEPDNAMGLILFVMWLVDTLLCVLFVTILVGRSKLAWDFAVTVHVVNLGVVLLYTGKFPTSLLWWCLQILSAVILVTLSTYSTRWKELRTTFFDNMLDQQETGQVRHEDIPMKDLSRPQSVCSYTDCSQQWARGCRMVENRANIITSSRLSHQSSSMAIPLNEATSRAITNHGRSLDESLAEEGFYGSELFDFMKSIVDDDPDLKKKSIAKVNSVCVITLKNPKGETKSWLMDFKKEGIVKKLDGKPPKSDIHLTLKDKDFVKLINNEANPQRMYMGGRLKIKGNLMKAASIEPFLREVDPRTKQEKAKL</sequence>
<keyword evidence="6 9" id="KW-1133">Transmembrane helix</keyword>
<comment type="similarity">
    <text evidence="2">Belongs to the SYS1 family.</text>
</comment>
<keyword evidence="7" id="KW-0333">Golgi apparatus</keyword>
<keyword evidence="4 9" id="KW-0812">Transmembrane</keyword>
<evidence type="ECO:0000256" key="1">
    <source>
        <dbReference type="ARBA" id="ARBA00004653"/>
    </source>
</evidence>
<evidence type="ECO:0000259" key="10">
    <source>
        <dbReference type="Pfam" id="PF02036"/>
    </source>
</evidence>
<keyword evidence="8 9" id="KW-0472">Membrane</keyword>